<feature type="compositionally biased region" description="Basic and acidic residues" evidence="1">
    <location>
        <begin position="232"/>
        <end position="250"/>
    </location>
</feature>
<proteinExistence type="predicted"/>
<feature type="region of interest" description="Disordered" evidence="1">
    <location>
        <begin position="213"/>
        <end position="250"/>
    </location>
</feature>
<gene>
    <name evidence="3" type="ORF">OHC33_000602</name>
</gene>
<dbReference type="Proteomes" id="UP001316803">
    <property type="component" value="Unassembled WGS sequence"/>
</dbReference>
<evidence type="ECO:0000256" key="1">
    <source>
        <dbReference type="SAM" id="MobiDB-lite"/>
    </source>
</evidence>
<dbReference type="AlphaFoldDB" id="A0AAN8I9E7"/>
<dbReference type="InterPro" id="IPR013087">
    <property type="entry name" value="Znf_C2H2_type"/>
</dbReference>
<name>A0AAN8I9E7_9EURO</name>
<organism evidence="3 4">
    <name type="scientific">Knufia fluminis</name>
    <dbReference type="NCBI Taxonomy" id="191047"/>
    <lineage>
        <taxon>Eukaryota</taxon>
        <taxon>Fungi</taxon>
        <taxon>Dikarya</taxon>
        <taxon>Ascomycota</taxon>
        <taxon>Pezizomycotina</taxon>
        <taxon>Eurotiomycetes</taxon>
        <taxon>Chaetothyriomycetidae</taxon>
        <taxon>Chaetothyriales</taxon>
        <taxon>Trichomeriaceae</taxon>
        <taxon>Knufia</taxon>
    </lineage>
</organism>
<protein>
    <recommendedName>
        <fullName evidence="2">C2H2-type domain-containing protein</fullName>
    </recommendedName>
</protein>
<comment type="caution">
    <text evidence="3">The sequence shown here is derived from an EMBL/GenBank/DDBJ whole genome shotgun (WGS) entry which is preliminary data.</text>
</comment>
<evidence type="ECO:0000259" key="2">
    <source>
        <dbReference type="PROSITE" id="PS00028"/>
    </source>
</evidence>
<accession>A0AAN8I9E7</accession>
<feature type="domain" description="C2H2-type" evidence="2">
    <location>
        <begin position="155"/>
        <end position="178"/>
    </location>
</feature>
<evidence type="ECO:0000313" key="3">
    <source>
        <dbReference type="EMBL" id="KAK5958759.1"/>
    </source>
</evidence>
<keyword evidence="4" id="KW-1185">Reference proteome</keyword>
<sequence>MSANEDVITLYQDFNDTYDWFVGNEQISVSRSIAHEVLCNLDQSDRVFLQFVNHYPRFFNRPSVTAPQNFDIDLHIRVLNYLLTKGGSEAQPALLAFLAEVGLKIGFEVNELSCGVAGRQRLYRQPRLIQFVRQIPRLGNPKICKVADAGTWFACRLGGCQKSYLRLKSIEKHLVDDHKYSHTEVYEVFQEPENTAEGLQKRFGPFDPDELQSTGFDVSTLQPKRVPKRKRSQQEVKVEGTLKNENWETV</sequence>
<evidence type="ECO:0000313" key="4">
    <source>
        <dbReference type="Proteomes" id="UP001316803"/>
    </source>
</evidence>
<dbReference type="EMBL" id="JAKLMC020000001">
    <property type="protein sequence ID" value="KAK5958759.1"/>
    <property type="molecule type" value="Genomic_DNA"/>
</dbReference>
<reference evidence="3 4" key="1">
    <citation type="submission" date="2022-12" db="EMBL/GenBank/DDBJ databases">
        <title>Genomic features and morphological characterization of a novel Knufia sp. strain isolated from spacecraft assembly facility.</title>
        <authorList>
            <person name="Teixeira M."/>
            <person name="Chander A.M."/>
            <person name="Stajich J.E."/>
            <person name="Venkateswaran K."/>
        </authorList>
    </citation>
    <scope>NUCLEOTIDE SEQUENCE [LARGE SCALE GENOMIC DNA]</scope>
    <source>
        <strain evidence="3 4">FJI-L2-BK-P2</strain>
    </source>
</reference>
<dbReference type="PROSITE" id="PS00028">
    <property type="entry name" value="ZINC_FINGER_C2H2_1"/>
    <property type="match status" value="1"/>
</dbReference>
<feature type="compositionally biased region" description="Polar residues" evidence="1">
    <location>
        <begin position="213"/>
        <end position="222"/>
    </location>
</feature>